<organism evidence="2 3">
    <name type="scientific">Bacillus thermozeamaize</name>
    <dbReference type="NCBI Taxonomy" id="230954"/>
    <lineage>
        <taxon>Bacteria</taxon>
        <taxon>Bacillati</taxon>
        <taxon>Bacillota</taxon>
        <taxon>Bacilli</taxon>
        <taxon>Bacillales</taxon>
        <taxon>Bacillaceae</taxon>
        <taxon>Bacillus</taxon>
    </lineage>
</organism>
<gene>
    <name evidence="2" type="ORF">BAA01_05015</name>
</gene>
<name>A0A1Y3PJT1_9BACI</name>
<dbReference type="AlphaFoldDB" id="A0A1Y3PJT1"/>
<reference evidence="3" key="1">
    <citation type="submission" date="2016-06" db="EMBL/GenBank/DDBJ databases">
        <authorList>
            <person name="Nascimento L."/>
            <person name="Pereira R.V."/>
            <person name="Martins L.F."/>
            <person name="Quaggio R.B."/>
            <person name="Silva A.M."/>
            <person name="Setubal J.C."/>
        </authorList>
    </citation>
    <scope>NUCLEOTIDE SEQUENCE [LARGE SCALE GENOMIC DNA]</scope>
</reference>
<accession>A0A1Y3PJT1</accession>
<dbReference type="PANTHER" id="PTHR37292">
    <property type="entry name" value="VNG6097C"/>
    <property type="match status" value="1"/>
</dbReference>
<evidence type="ECO:0000313" key="3">
    <source>
        <dbReference type="Proteomes" id="UP000196475"/>
    </source>
</evidence>
<dbReference type="EMBL" id="LZRT01000072">
    <property type="protein sequence ID" value="OUM87630.1"/>
    <property type="molecule type" value="Genomic_DNA"/>
</dbReference>
<feature type="domain" description="GmrSD restriction endonucleases N-terminal" evidence="1">
    <location>
        <begin position="14"/>
        <end position="261"/>
    </location>
</feature>
<sequence length="595" mass="67773">MHSVTTFDSTKESLQDLLKSIKDGRTQLPDFQRGWVWDDEHIRSLLASISLSYPVGAVMMLQTGNDEVRFKPRPVEGVILPQPVEPERLILDGQQRLTSLYQSLYSGKPVTTKDPRGNTISRWYYLDINKVLDPAADREEAVVSVPEDRKIRNFRGEVTADYSTMEAECRAELFPLARVFDLHALMEWQMCYCQADPTAAAERMGKWSRFLQDVIQRFQQYQMPLILLRKENPKEAVCQVFEKVNTGGVSLTAFELLTATYAAEDFNLREDWQERQRRIRQHKVLEGVQNTDFLQAVTLLATYARKKANPEQAVSCKRRDILRLSLDDYLAWAEPATAGFEKVAKFLISQKIFAARDLPYHSQTVPLAAIMAVLGDRAENDGVRAKLARWYWCGVLGELYGSATESRFAKDLPEVVSWIEGGEAPSTVQDAHFSPDRLLTLRTRNSAAYKGISALLLREGALDFRSGDAVDVNLYFDERMDIHHIFPRAFCQEKGIDLRLCDCIVNKTPLSAKTNRMIGGNAPSVYLVRLQKHAGIADERMREILSSHVIDEQAMRQDDFHTFFRLRREALLDRIEQAMGKPVNRHADADPGAPR</sequence>
<dbReference type="InterPro" id="IPR004919">
    <property type="entry name" value="GmrSD_N"/>
</dbReference>
<evidence type="ECO:0000259" key="1">
    <source>
        <dbReference type="Pfam" id="PF03235"/>
    </source>
</evidence>
<comment type="caution">
    <text evidence="2">The sequence shown here is derived from an EMBL/GenBank/DDBJ whole genome shotgun (WGS) entry which is preliminary data.</text>
</comment>
<proteinExistence type="predicted"/>
<dbReference type="Proteomes" id="UP000196475">
    <property type="component" value="Unassembled WGS sequence"/>
</dbReference>
<dbReference type="PANTHER" id="PTHR37292:SF2">
    <property type="entry name" value="DUF262 DOMAIN-CONTAINING PROTEIN"/>
    <property type="match status" value="1"/>
</dbReference>
<dbReference type="Pfam" id="PF03235">
    <property type="entry name" value="GmrSD_N"/>
    <property type="match status" value="1"/>
</dbReference>
<protein>
    <recommendedName>
        <fullName evidence="1">GmrSD restriction endonucleases N-terminal domain-containing protein</fullName>
    </recommendedName>
</protein>
<evidence type="ECO:0000313" key="2">
    <source>
        <dbReference type="EMBL" id="OUM87630.1"/>
    </source>
</evidence>